<protein>
    <submittedName>
        <fullName evidence="2">Uncharacterized protein</fullName>
    </submittedName>
</protein>
<organism evidence="2 3">
    <name type="scientific">Alicyclobacillus cycloheptanicus</name>
    <dbReference type="NCBI Taxonomy" id="1457"/>
    <lineage>
        <taxon>Bacteria</taxon>
        <taxon>Bacillati</taxon>
        <taxon>Bacillota</taxon>
        <taxon>Bacilli</taxon>
        <taxon>Bacillales</taxon>
        <taxon>Alicyclobacillaceae</taxon>
        <taxon>Alicyclobacillus</taxon>
    </lineage>
</organism>
<feature type="compositionally biased region" description="Polar residues" evidence="1">
    <location>
        <begin position="29"/>
        <end position="38"/>
    </location>
</feature>
<dbReference type="EMBL" id="JAUSTP010000038">
    <property type="protein sequence ID" value="MDQ0191320.1"/>
    <property type="molecule type" value="Genomic_DNA"/>
</dbReference>
<gene>
    <name evidence="2" type="ORF">J2S03_003191</name>
</gene>
<proteinExistence type="predicted"/>
<sequence>MTQPGDQVFRTGFREMASGVTLPLGTCMDQRSTPNPSISHDVCDHGAPLKEAVSL</sequence>
<evidence type="ECO:0000313" key="3">
    <source>
        <dbReference type="Proteomes" id="UP001232973"/>
    </source>
</evidence>
<name>A0ABT9XLX9_9BACL</name>
<evidence type="ECO:0000313" key="2">
    <source>
        <dbReference type="EMBL" id="MDQ0191320.1"/>
    </source>
</evidence>
<evidence type="ECO:0000256" key="1">
    <source>
        <dbReference type="SAM" id="MobiDB-lite"/>
    </source>
</evidence>
<feature type="region of interest" description="Disordered" evidence="1">
    <location>
        <begin position="25"/>
        <end position="55"/>
    </location>
</feature>
<comment type="caution">
    <text evidence="2">The sequence shown here is derived from an EMBL/GenBank/DDBJ whole genome shotgun (WGS) entry which is preliminary data.</text>
</comment>
<dbReference type="Proteomes" id="UP001232973">
    <property type="component" value="Unassembled WGS sequence"/>
</dbReference>
<accession>A0ABT9XLX9</accession>
<keyword evidence="3" id="KW-1185">Reference proteome</keyword>
<reference evidence="2 3" key="1">
    <citation type="submission" date="2023-07" db="EMBL/GenBank/DDBJ databases">
        <title>Genomic Encyclopedia of Type Strains, Phase IV (KMG-IV): sequencing the most valuable type-strain genomes for metagenomic binning, comparative biology and taxonomic classification.</title>
        <authorList>
            <person name="Goeker M."/>
        </authorList>
    </citation>
    <scope>NUCLEOTIDE SEQUENCE [LARGE SCALE GENOMIC DNA]</scope>
    <source>
        <strain evidence="2 3">DSM 4006</strain>
    </source>
</reference>